<reference evidence="2" key="1">
    <citation type="journal article" date="2019" name="Int. J. Syst. Evol. Microbiol.">
        <title>The Global Catalogue of Microorganisms (GCM) 10K type strain sequencing project: providing services to taxonomists for standard genome sequencing and annotation.</title>
        <authorList>
            <consortium name="The Broad Institute Genomics Platform"/>
            <consortium name="The Broad Institute Genome Sequencing Center for Infectious Disease"/>
            <person name="Wu L."/>
            <person name="Ma J."/>
        </authorList>
    </citation>
    <scope>NUCLEOTIDE SEQUENCE [LARGE SCALE GENOMIC DNA]</scope>
    <source>
        <strain evidence="2">CGMCC 1.12664</strain>
    </source>
</reference>
<protein>
    <recommendedName>
        <fullName evidence="3">Lipoprotein</fullName>
    </recommendedName>
</protein>
<gene>
    <name evidence="1" type="ORF">GCM10011360_11570</name>
</gene>
<organism evidence="1 2">
    <name type="scientific">Primorskyibacter flagellatus</name>
    <dbReference type="NCBI Taxonomy" id="1387277"/>
    <lineage>
        <taxon>Bacteria</taxon>
        <taxon>Pseudomonadati</taxon>
        <taxon>Pseudomonadota</taxon>
        <taxon>Alphaproteobacteria</taxon>
        <taxon>Rhodobacterales</taxon>
        <taxon>Roseobacteraceae</taxon>
        <taxon>Primorskyibacter</taxon>
    </lineage>
</organism>
<dbReference type="Proteomes" id="UP000612855">
    <property type="component" value="Unassembled WGS sequence"/>
</dbReference>
<name>A0A917A3D6_9RHOB</name>
<sequence length="159" mass="17270">MMNARALSLCLPCLLILGCSQDITYREGASTQQVSRDRYACATEALRLAPVNKVTTVEPGMYVPPQQFCDAAGNCTTRPGYYERPEIITTDVNAPERRSLENQCVAAKGYDRVSLPLCSDAVKAQVTPAITRTQPPLTKGSCIIPRGGDNYQIVNTVKG</sequence>
<proteinExistence type="predicted"/>
<accession>A0A917A3D6</accession>
<dbReference type="EMBL" id="BMFJ01000001">
    <property type="protein sequence ID" value="GGE24845.1"/>
    <property type="molecule type" value="Genomic_DNA"/>
</dbReference>
<evidence type="ECO:0000313" key="1">
    <source>
        <dbReference type="EMBL" id="GGE24845.1"/>
    </source>
</evidence>
<keyword evidence="2" id="KW-1185">Reference proteome</keyword>
<dbReference type="PROSITE" id="PS51257">
    <property type="entry name" value="PROKAR_LIPOPROTEIN"/>
    <property type="match status" value="1"/>
</dbReference>
<dbReference type="AlphaFoldDB" id="A0A917A3D6"/>
<evidence type="ECO:0008006" key="3">
    <source>
        <dbReference type="Google" id="ProtNLM"/>
    </source>
</evidence>
<evidence type="ECO:0000313" key="2">
    <source>
        <dbReference type="Proteomes" id="UP000612855"/>
    </source>
</evidence>
<dbReference type="RefSeq" id="WP_188476710.1">
    <property type="nucleotide sequence ID" value="NZ_BMFJ01000001.1"/>
</dbReference>
<comment type="caution">
    <text evidence="1">The sequence shown here is derived from an EMBL/GenBank/DDBJ whole genome shotgun (WGS) entry which is preliminary data.</text>
</comment>